<evidence type="ECO:0000313" key="3">
    <source>
        <dbReference type="Proteomes" id="UP000000641"/>
    </source>
</evidence>
<keyword evidence="1" id="KW-1133">Transmembrane helix</keyword>
<dbReference type="AlphaFoldDB" id="A1RY44"/>
<reference evidence="3" key="1">
    <citation type="journal article" date="2008" name="J. Bacteriol.">
        <title>Genome sequence of Thermofilum pendens reveals an exceptional loss of biosynthetic pathways without genome reduction.</title>
        <authorList>
            <person name="Anderson I."/>
            <person name="Rodriguez J."/>
            <person name="Susanti D."/>
            <person name="Porat I."/>
            <person name="Reich C."/>
            <person name="Ulrich L.E."/>
            <person name="Elkins J.G."/>
            <person name="Mavromatis K."/>
            <person name="Lykidis A."/>
            <person name="Kim E."/>
            <person name="Thompson L.S."/>
            <person name="Nolan M."/>
            <person name="Land M."/>
            <person name="Copeland A."/>
            <person name="Lapidus A."/>
            <person name="Lucas S."/>
            <person name="Detter C."/>
            <person name="Zhulin I.B."/>
            <person name="Olsen G.J."/>
            <person name="Whitman W."/>
            <person name="Mukhopadhyay B."/>
            <person name="Bristow J."/>
            <person name="Kyrpides N."/>
        </authorList>
    </citation>
    <scope>NUCLEOTIDE SEQUENCE [LARGE SCALE GENOMIC DNA]</scope>
    <source>
        <strain evidence="3">DSM 2475 / Hrk 5</strain>
    </source>
</reference>
<dbReference type="GeneID" id="4601487"/>
<keyword evidence="1" id="KW-0812">Transmembrane</keyword>
<dbReference type="HOGENOM" id="CLU_332525_0_0_2"/>
<organism evidence="2 3">
    <name type="scientific">Thermofilum pendens (strain DSM 2475 / Hrk 5)</name>
    <dbReference type="NCBI Taxonomy" id="368408"/>
    <lineage>
        <taxon>Archaea</taxon>
        <taxon>Thermoproteota</taxon>
        <taxon>Thermoprotei</taxon>
        <taxon>Thermofilales</taxon>
        <taxon>Thermofilaceae</taxon>
        <taxon>Thermofilum</taxon>
    </lineage>
</organism>
<evidence type="ECO:0000313" key="2">
    <source>
        <dbReference type="EMBL" id="ABL78124.1"/>
    </source>
</evidence>
<dbReference type="EnsemblBacteria" id="ABL78124">
    <property type="protein sequence ID" value="ABL78124"/>
    <property type="gene ID" value="Tpen_0722"/>
</dbReference>
<accession>A1RY44</accession>
<dbReference type="KEGG" id="tpe:Tpen_0722"/>
<dbReference type="EMBL" id="CP000505">
    <property type="protein sequence ID" value="ABL78124.1"/>
    <property type="molecule type" value="Genomic_DNA"/>
</dbReference>
<feature type="transmembrane region" description="Helical" evidence="1">
    <location>
        <begin position="7"/>
        <end position="24"/>
    </location>
</feature>
<dbReference type="STRING" id="368408.Tpen_0722"/>
<feature type="transmembrane region" description="Helical" evidence="1">
    <location>
        <begin position="44"/>
        <end position="64"/>
    </location>
</feature>
<dbReference type="RefSeq" id="WP_011752389.1">
    <property type="nucleotide sequence ID" value="NC_008698.1"/>
</dbReference>
<protein>
    <submittedName>
        <fullName evidence="2">Uncharacterized protein</fullName>
    </submittedName>
</protein>
<proteinExistence type="predicted"/>
<feature type="transmembrane region" description="Helical" evidence="1">
    <location>
        <begin position="131"/>
        <end position="153"/>
    </location>
</feature>
<evidence type="ECO:0000256" key="1">
    <source>
        <dbReference type="SAM" id="Phobius"/>
    </source>
</evidence>
<feature type="transmembrane region" description="Helical" evidence="1">
    <location>
        <begin position="174"/>
        <end position="193"/>
    </location>
</feature>
<sequence>MIGDTEWAGIAIAIIAFETLYYYATQRRSKAVSAISREVAELALFQALSLALLGLYSYYSRVALDESFRHVESLSRSLWAYYRSVLSTLGAVAVVDVAVSLAIALGLPEASEALQYFDPVRHLVIGPLENIATILGTAWLLLRVAHSLLVASLQLRDYTKALILSISVPRLRKVTLPIAALLVTVTVILPFSLSGVKHCGTPLPPLNYTREIGYFEFDVRDLSLKSIPDVVLVAATDTSGSRIVLRARSGERVPVPAGNYTFLWVANYWANFSLHGCCFDPTPGSFCNCYVSPARTRVEPNCTITLLVWLPVNVIHRSGGTSGHVVGYHGASALSPSSEGNGWVEFELQPELREFEFYARGGGFDVLYVNGSAAAGNRSCWYLSYTVAGGGPPGSEIDAGAFEAWVEAYNAWVKRLSLSIPSDKLDKLLLKTQKPSFTTYSVRIRTWTGNCTGSSDQGAPRVRFYGLGSWNASSAPTFVSSWLQVEALRTRVEEALGGILDLAGTLYNAYLLVVAVGAGLLLLSAGLASTSLTRTLGSLAAPLRSASRPAFAYFLSQISKKEGAHRPSEIMLLEISMMRPRSPSRILGRVVEKSLREVPKYLSKRPIPSLLHMGKAIADNLAIVELDRWRADRAERLDRLGKKLGKLEYVLSQKPGSLAIKAIRKALASPEAFWLGVRIRDGLSLVPWVLRGYDYRLRRLPPWKMYHNEEVIARYFPEYDKILLPAMKEVATHYLERTKARLLSKPGGERAVKLIDEILAKIARARGAREVGSAVLDVVKDKAALEALREELVLPDTPLLLSNINTLLRIKALDRLEEYAGKEARYIKKLLYSDSPLSLLEKGPPSNLWEKIKKEWEGREGASRA</sequence>
<dbReference type="Proteomes" id="UP000000641">
    <property type="component" value="Chromosome"/>
</dbReference>
<keyword evidence="3" id="KW-1185">Reference proteome</keyword>
<gene>
    <name evidence="2" type="ordered locus">Tpen_0722</name>
</gene>
<keyword evidence="1" id="KW-0472">Membrane</keyword>
<dbReference type="OrthoDB" id="386631at2157"/>
<feature type="transmembrane region" description="Helical" evidence="1">
    <location>
        <begin position="85"/>
        <end position="107"/>
    </location>
</feature>
<name>A1RY44_THEPD</name>